<evidence type="ECO:0000313" key="1">
    <source>
        <dbReference type="EMBL" id="SVA71838.1"/>
    </source>
</evidence>
<gene>
    <name evidence="1" type="ORF">METZ01_LOCUS124692</name>
</gene>
<name>A0A381Y486_9ZZZZ</name>
<dbReference type="EMBL" id="UINC01017356">
    <property type="protein sequence ID" value="SVA71838.1"/>
    <property type="molecule type" value="Genomic_DNA"/>
</dbReference>
<proteinExistence type="predicted"/>
<organism evidence="1">
    <name type="scientific">marine metagenome</name>
    <dbReference type="NCBI Taxonomy" id="408172"/>
    <lineage>
        <taxon>unclassified sequences</taxon>
        <taxon>metagenomes</taxon>
        <taxon>ecological metagenomes</taxon>
    </lineage>
</organism>
<protein>
    <submittedName>
        <fullName evidence="1">Uncharacterized protein</fullName>
    </submittedName>
</protein>
<sequence>MKIKWNFRYDFTIFLIYICEEKMNLFFILNI</sequence>
<reference evidence="1" key="1">
    <citation type="submission" date="2018-05" db="EMBL/GenBank/DDBJ databases">
        <authorList>
            <person name="Lanie J.A."/>
            <person name="Ng W.-L."/>
            <person name="Kazmierczak K.M."/>
            <person name="Andrzejewski T.M."/>
            <person name="Davidsen T.M."/>
            <person name="Wayne K.J."/>
            <person name="Tettelin H."/>
            <person name="Glass J.I."/>
            <person name="Rusch D."/>
            <person name="Podicherti R."/>
            <person name="Tsui H.-C.T."/>
            <person name="Winkler M.E."/>
        </authorList>
    </citation>
    <scope>NUCLEOTIDE SEQUENCE</scope>
</reference>
<dbReference type="AlphaFoldDB" id="A0A381Y486"/>
<accession>A0A381Y486</accession>